<dbReference type="EMBL" id="AP018738">
    <property type="protein sequence ID" value="BBE52104.1"/>
    <property type="molecule type" value="Genomic_DNA"/>
</dbReference>
<accession>A0A2Z6GFS4</accession>
<keyword evidence="1" id="KW-0812">Transmembrane</keyword>
<organism evidence="2 3">
    <name type="scientific">Ferriphaselus amnicola</name>
    <dbReference type="NCBI Taxonomy" id="1188319"/>
    <lineage>
        <taxon>Bacteria</taxon>
        <taxon>Pseudomonadati</taxon>
        <taxon>Pseudomonadota</taxon>
        <taxon>Betaproteobacteria</taxon>
        <taxon>Nitrosomonadales</taxon>
        <taxon>Gallionellaceae</taxon>
        <taxon>Ferriphaselus</taxon>
    </lineage>
</organism>
<dbReference type="Proteomes" id="UP000033070">
    <property type="component" value="Chromosome"/>
</dbReference>
<evidence type="ECO:0000313" key="2">
    <source>
        <dbReference type="EMBL" id="BBE52104.1"/>
    </source>
</evidence>
<feature type="transmembrane region" description="Helical" evidence="1">
    <location>
        <begin position="12"/>
        <end position="42"/>
    </location>
</feature>
<dbReference type="KEGG" id="fam:OYT1_ch2592"/>
<keyword evidence="3" id="KW-1185">Reference proteome</keyword>
<dbReference type="AlphaFoldDB" id="A0A2Z6GFS4"/>
<dbReference type="RefSeq" id="WP_062626473.1">
    <property type="nucleotide sequence ID" value="NZ_AP018738.1"/>
</dbReference>
<protein>
    <submittedName>
        <fullName evidence="2">Uncharacterized protein</fullName>
    </submittedName>
</protein>
<gene>
    <name evidence="2" type="ORF">OYT1_ch2592</name>
</gene>
<name>A0A2Z6GFS4_9PROT</name>
<keyword evidence="1" id="KW-1133">Transmembrane helix</keyword>
<sequence>MQTVFEKALWIFFSLAIYILMGSMLLAALLITLPVLLAVLVFDRKAFYRTFGLYPSASEKTCCL</sequence>
<proteinExistence type="predicted"/>
<evidence type="ECO:0000313" key="3">
    <source>
        <dbReference type="Proteomes" id="UP000033070"/>
    </source>
</evidence>
<reference evidence="2 3" key="1">
    <citation type="submission" date="2018-06" db="EMBL/GenBank/DDBJ databases">
        <title>OYT1 Genome Sequencing.</title>
        <authorList>
            <person name="Kato S."/>
            <person name="Itoh T."/>
            <person name="Ohkuma M."/>
        </authorList>
    </citation>
    <scope>NUCLEOTIDE SEQUENCE [LARGE SCALE GENOMIC DNA]</scope>
    <source>
        <strain evidence="2 3">OYT1</strain>
    </source>
</reference>
<evidence type="ECO:0000256" key="1">
    <source>
        <dbReference type="SAM" id="Phobius"/>
    </source>
</evidence>
<keyword evidence="1" id="KW-0472">Membrane</keyword>